<name>A0ABV5T5Q2_9ACTN</name>
<dbReference type="EMBL" id="JBHMBS010000001">
    <property type="protein sequence ID" value="MFB9674408.1"/>
    <property type="molecule type" value="Genomic_DNA"/>
</dbReference>
<comment type="similarity">
    <text evidence="1">Belongs to the thioesterase family.</text>
</comment>
<evidence type="ECO:0000256" key="2">
    <source>
        <dbReference type="ARBA" id="ARBA00022801"/>
    </source>
</evidence>
<evidence type="ECO:0000256" key="3">
    <source>
        <dbReference type="SAM" id="MobiDB-lite"/>
    </source>
</evidence>
<dbReference type="Proteomes" id="UP001589610">
    <property type="component" value="Unassembled WGS sequence"/>
</dbReference>
<dbReference type="Gene3D" id="3.40.50.1820">
    <property type="entry name" value="alpha/beta hydrolase"/>
    <property type="match status" value="1"/>
</dbReference>
<comment type="caution">
    <text evidence="5">The sequence shown here is derived from an EMBL/GenBank/DDBJ whole genome shotgun (WGS) entry which is preliminary data.</text>
</comment>
<dbReference type="PANTHER" id="PTHR11487:SF0">
    <property type="entry name" value="S-ACYL FATTY ACID SYNTHASE THIOESTERASE, MEDIUM CHAIN"/>
    <property type="match status" value="1"/>
</dbReference>
<protein>
    <submittedName>
        <fullName evidence="5">Thioesterase II family protein</fullName>
    </submittedName>
</protein>
<dbReference type="InterPro" id="IPR029058">
    <property type="entry name" value="AB_hydrolase_fold"/>
</dbReference>
<organism evidence="5 6">
    <name type="scientific">Streptosporangium vulgare</name>
    <dbReference type="NCBI Taxonomy" id="46190"/>
    <lineage>
        <taxon>Bacteria</taxon>
        <taxon>Bacillati</taxon>
        <taxon>Actinomycetota</taxon>
        <taxon>Actinomycetes</taxon>
        <taxon>Streptosporangiales</taxon>
        <taxon>Streptosporangiaceae</taxon>
        <taxon>Streptosporangium</taxon>
    </lineage>
</organism>
<reference evidence="5 6" key="1">
    <citation type="submission" date="2024-09" db="EMBL/GenBank/DDBJ databases">
        <authorList>
            <person name="Sun Q."/>
            <person name="Mori K."/>
        </authorList>
    </citation>
    <scope>NUCLEOTIDE SEQUENCE [LARGE SCALE GENOMIC DNA]</scope>
    <source>
        <strain evidence="5 6">JCM 3028</strain>
    </source>
</reference>
<feature type="compositionally biased region" description="Pro residues" evidence="3">
    <location>
        <begin position="111"/>
        <end position="128"/>
    </location>
</feature>
<sequence length="276" mass="29956">MTAPWFVPVGERQGGRIRLYTFPNAGSGPASLTGLAERFPDEVDVWSVNLPGRQARLAEPPVEDLDALVDDLARDLLANAREPYALFGYCSGALLAYLVCRRLTELAPRGPGLPAPPGAGPSPEPSGPDPESGGRWPERLLVGSFAAPDVTLLLRRLPSLPSWLFWDQLIELGGVPAEVAEREVLRPILEPALRADFGMLARYRHRQGPPLPVPLTVLYGSRDGSMSRGGLLGWRRQSAFRPSMRELDASHWLAEETPDLLATVIAEEIGCVSVTA</sequence>
<dbReference type="PANTHER" id="PTHR11487">
    <property type="entry name" value="THIOESTERASE"/>
    <property type="match status" value="1"/>
</dbReference>
<dbReference type="RefSeq" id="WP_344747775.1">
    <property type="nucleotide sequence ID" value="NZ_BAAAWW010000137.1"/>
</dbReference>
<feature type="region of interest" description="Disordered" evidence="3">
    <location>
        <begin position="111"/>
        <end position="135"/>
    </location>
</feature>
<evidence type="ECO:0000259" key="4">
    <source>
        <dbReference type="SMART" id="SM00824"/>
    </source>
</evidence>
<evidence type="ECO:0000313" key="6">
    <source>
        <dbReference type="Proteomes" id="UP001589610"/>
    </source>
</evidence>
<dbReference type="SMART" id="SM00824">
    <property type="entry name" value="PKS_TE"/>
    <property type="match status" value="1"/>
</dbReference>
<keyword evidence="6" id="KW-1185">Reference proteome</keyword>
<proteinExistence type="inferred from homology"/>
<keyword evidence="2" id="KW-0378">Hydrolase</keyword>
<dbReference type="InterPro" id="IPR001031">
    <property type="entry name" value="Thioesterase"/>
</dbReference>
<dbReference type="InterPro" id="IPR012223">
    <property type="entry name" value="TEII"/>
</dbReference>
<dbReference type="InterPro" id="IPR020802">
    <property type="entry name" value="TesA-like"/>
</dbReference>
<gene>
    <name evidence="5" type="ORF">ACFFRH_02805</name>
</gene>
<dbReference type="Pfam" id="PF00975">
    <property type="entry name" value="Thioesterase"/>
    <property type="match status" value="1"/>
</dbReference>
<dbReference type="SUPFAM" id="SSF53474">
    <property type="entry name" value="alpha/beta-Hydrolases"/>
    <property type="match status" value="1"/>
</dbReference>
<feature type="domain" description="Thioesterase TesA-like" evidence="4">
    <location>
        <begin position="23"/>
        <end position="269"/>
    </location>
</feature>
<evidence type="ECO:0000313" key="5">
    <source>
        <dbReference type="EMBL" id="MFB9674408.1"/>
    </source>
</evidence>
<evidence type="ECO:0000256" key="1">
    <source>
        <dbReference type="ARBA" id="ARBA00007169"/>
    </source>
</evidence>
<accession>A0ABV5T5Q2</accession>